<organism evidence="2 4">
    <name type="scientific">Thauera aminoaromatica</name>
    <dbReference type="NCBI Taxonomy" id="164330"/>
    <lineage>
        <taxon>Bacteria</taxon>
        <taxon>Pseudomonadati</taxon>
        <taxon>Pseudomonadota</taxon>
        <taxon>Betaproteobacteria</taxon>
        <taxon>Rhodocyclales</taxon>
        <taxon>Zoogloeaceae</taxon>
        <taxon>Thauera</taxon>
    </lineage>
</organism>
<dbReference type="EMBL" id="CP001281">
    <property type="protein sequence ID" value="ACR02435.1"/>
    <property type="molecule type" value="Genomic_DNA"/>
</dbReference>
<dbReference type="AlphaFoldDB" id="C4KD24"/>
<accession>A0A5C7SXN0</accession>
<dbReference type="RefSeq" id="WP_012586174.1">
    <property type="nucleotide sequence ID" value="NC_011662.2"/>
</dbReference>
<name>C4KD24_THASP</name>
<keyword evidence="1" id="KW-0732">Signal</keyword>
<evidence type="ECO:0000313" key="5">
    <source>
        <dbReference type="Proteomes" id="UP000321192"/>
    </source>
</evidence>
<evidence type="ECO:0000313" key="3">
    <source>
        <dbReference type="EMBL" id="TXH87826.1"/>
    </source>
</evidence>
<evidence type="ECO:0000256" key="1">
    <source>
        <dbReference type="SAM" id="SignalP"/>
    </source>
</evidence>
<keyword evidence="4" id="KW-1185">Reference proteome</keyword>
<gene>
    <name evidence="2" type="ordered locus">Tmz1t_3846</name>
    <name evidence="3" type="ORF">E6Q80_05825</name>
</gene>
<reference evidence="4" key="1">
    <citation type="submission" date="2009-05" db="EMBL/GenBank/DDBJ databases">
        <title>Complete sequence of chromosome of Thauera sp. MZ1T.</title>
        <authorList>
            <consortium name="US DOE Joint Genome Institute"/>
            <person name="Lucas S."/>
            <person name="Copeland A."/>
            <person name="Lapidus A."/>
            <person name="Glavina del Rio T."/>
            <person name="Dalin E."/>
            <person name="Tice H."/>
            <person name="Bruce D."/>
            <person name="Goodwin L."/>
            <person name="Pitluck S."/>
            <person name="Sims D."/>
            <person name="Brettin T."/>
            <person name="Detter J.C."/>
            <person name="Han C."/>
            <person name="Larimer F."/>
            <person name="Land M."/>
            <person name="Hauser L."/>
            <person name="Kyrpides N."/>
            <person name="Mikhailova N."/>
            <person name="Sayler G.S."/>
        </authorList>
    </citation>
    <scope>NUCLEOTIDE SEQUENCE [LARGE SCALE GENOMIC DNA]</scope>
    <source>
        <strain evidence="4">MZ1T</strain>
    </source>
</reference>
<protein>
    <submittedName>
        <fullName evidence="3">YfiR family protein</fullName>
    </submittedName>
</protein>
<dbReference type="HOGENOM" id="CLU_093136_0_0_4"/>
<feature type="signal peptide" evidence="1">
    <location>
        <begin position="1"/>
        <end position="31"/>
    </location>
</feature>
<dbReference type="OrthoDB" id="8527941at2"/>
<dbReference type="KEGG" id="tmz:Tmz1t_3846"/>
<dbReference type="Pfam" id="PF13689">
    <property type="entry name" value="DUF4154"/>
    <property type="match status" value="1"/>
</dbReference>
<dbReference type="InterPro" id="IPR025293">
    <property type="entry name" value="YfiR/HmsC-like"/>
</dbReference>
<dbReference type="STRING" id="85643.Tmz1t_3846"/>
<dbReference type="Proteomes" id="UP000002186">
    <property type="component" value="Chromosome"/>
</dbReference>
<reference evidence="3 5" key="3">
    <citation type="submission" date="2018-09" db="EMBL/GenBank/DDBJ databases">
        <title>Metagenome Assembled Genomes from an Advanced Water Purification Facility.</title>
        <authorList>
            <person name="Stamps B.W."/>
            <person name="Spear J.R."/>
        </authorList>
    </citation>
    <scope>NUCLEOTIDE SEQUENCE [LARGE SCALE GENOMIC DNA]</scope>
    <source>
        <strain evidence="3">Bin_27_1</strain>
    </source>
</reference>
<sequence>MLSLSIRPPRRRLRAFILGALLAGVANLAHAGDITAEEYRVKASFLFNFAAFTFWPEGGGETLSICVYGGDPFGSHLDALMDRKVGERSVRVRRVGSVDALVDCQLVFVPRQMIGNLGRVLDGVDGQPVLTVADSPGALASGVVLNMDSSAGQIRFSVNLAAARRQGLGLSSKLLNLATEIKR</sequence>
<dbReference type="Proteomes" id="UP000321192">
    <property type="component" value="Unassembled WGS sequence"/>
</dbReference>
<feature type="chain" id="PRO_5042451243" evidence="1">
    <location>
        <begin position="32"/>
        <end position="183"/>
    </location>
</feature>
<evidence type="ECO:0000313" key="2">
    <source>
        <dbReference type="EMBL" id="ACR02435.1"/>
    </source>
</evidence>
<dbReference type="EMBL" id="SSFD01000080">
    <property type="protein sequence ID" value="TXH87826.1"/>
    <property type="molecule type" value="Genomic_DNA"/>
</dbReference>
<proteinExistence type="predicted"/>
<accession>C4KD24</accession>
<dbReference type="eggNOG" id="COG2205">
    <property type="taxonomic scope" value="Bacteria"/>
</dbReference>
<reference evidence="2 4" key="2">
    <citation type="journal article" date="2012" name="Stand. Genomic Sci.">
        <title>Complete genome sequence of Thauera aminoaromatica strain MZ1T.</title>
        <authorList>
            <person name="Jiang K."/>
            <person name="Sanseverino J."/>
            <person name="Chauhan A."/>
            <person name="Lucas S."/>
            <person name="Copeland A."/>
            <person name="Lapidus A."/>
            <person name="Del Rio T.G."/>
            <person name="Dalin E."/>
            <person name="Tice H."/>
            <person name="Bruce D."/>
            <person name="Goodwin L."/>
            <person name="Pitluck S."/>
            <person name="Sims D."/>
            <person name="Brettin T."/>
            <person name="Detter J.C."/>
            <person name="Han C."/>
            <person name="Chang Y.J."/>
            <person name="Larimer F."/>
            <person name="Land M."/>
            <person name="Hauser L."/>
            <person name="Kyrpides N.C."/>
            <person name="Mikhailova N."/>
            <person name="Moser S."/>
            <person name="Jegier P."/>
            <person name="Close D."/>
            <person name="Debruyn J.M."/>
            <person name="Wang Y."/>
            <person name="Layton A.C."/>
            <person name="Allen M.S."/>
            <person name="Sayler G.S."/>
        </authorList>
    </citation>
    <scope>NUCLEOTIDE SEQUENCE [LARGE SCALE GENOMIC DNA]</scope>
    <source>
        <strain evidence="2 4">MZ1T</strain>
    </source>
</reference>
<evidence type="ECO:0000313" key="4">
    <source>
        <dbReference type="Proteomes" id="UP000002186"/>
    </source>
</evidence>